<organism evidence="1 2">
    <name type="scientific">Solanum tuberosum</name>
    <name type="common">Potato</name>
    <dbReference type="NCBI Taxonomy" id="4113"/>
    <lineage>
        <taxon>Eukaryota</taxon>
        <taxon>Viridiplantae</taxon>
        <taxon>Streptophyta</taxon>
        <taxon>Embryophyta</taxon>
        <taxon>Tracheophyta</taxon>
        <taxon>Spermatophyta</taxon>
        <taxon>Magnoliopsida</taxon>
        <taxon>eudicotyledons</taxon>
        <taxon>Gunneridae</taxon>
        <taxon>Pentapetalae</taxon>
        <taxon>asterids</taxon>
        <taxon>lamiids</taxon>
        <taxon>Solanales</taxon>
        <taxon>Solanaceae</taxon>
        <taxon>Solanoideae</taxon>
        <taxon>Solaneae</taxon>
        <taxon>Solanum</taxon>
    </lineage>
</organism>
<reference evidence="1 2" key="1">
    <citation type="journal article" date="2021" name="bioRxiv">
        <title>Chromosome-scale and haplotype-resolved genome assembly of a tetraploid potato cultivar.</title>
        <authorList>
            <person name="Sun H."/>
            <person name="Jiao W.-B."/>
            <person name="Krause K."/>
            <person name="Campoy J.A."/>
            <person name="Goel M."/>
            <person name="Folz-Donahue K."/>
            <person name="Kukat C."/>
            <person name="Huettel B."/>
            <person name="Schneeberger K."/>
        </authorList>
    </citation>
    <scope>NUCLEOTIDE SEQUENCE [LARGE SCALE GENOMIC DNA]</scope>
    <source>
        <strain evidence="1">SolTubOtavaFocal</strain>
        <tissue evidence="1">Leaves</tissue>
    </source>
</reference>
<dbReference type="EMBL" id="JAIVGD010000003">
    <property type="protein sequence ID" value="KAH0776596.1"/>
    <property type="molecule type" value="Genomic_DNA"/>
</dbReference>
<dbReference type="PANTHER" id="PTHR35218:SF9">
    <property type="entry name" value="ENDONUCLEASE_EXONUCLEASE_PHOSPHATASE DOMAIN-CONTAINING PROTEIN"/>
    <property type="match status" value="1"/>
</dbReference>
<proteinExistence type="predicted"/>
<accession>A0ABQ7W8I2</accession>
<protein>
    <submittedName>
        <fullName evidence="1">Uncharacterized protein</fullName>
    </submittedName>
</protein>
<evidence type="ECO:0000313" key="1">
    <source>
        <dbReference type="EMBL" id="KAH0776596.1"/>
    </source>
</evidence>
<sequence length="98" mass="11256">MQNHQVLLVDFPFNKMIEVSVVDNSGGIVVLWDDKLMELDKIAITEQEVHAMIKIKDTYFRKWLNGGDFNKLLNNADKLGGNPLNNSSRRDFSDVINY</sequence>
<name>A0ABQ7W8I2_SOLTU</name>
<dbReference type="Proteomes" id="UP000826656">
    <property type="component" value="Unassembled WGS sequence"/>
</dbReference>
<dbReference type="PANTHER" id="PTHR35218">
    <property type="entry name" value="RNASE H DOMAIN-CONTAINING PROTEIN"/>
    <property type="match status" value="1"/>
</dbReference>
<gene>
    <name evidence="1" type="ORF">KY290_008007</name>
</gene>
<evidence type="ECO:0000313" key="2">
    <source>
        <dbReference type="Proteomes" id="UP000826656"/>
    </source>
</evidence>
<comment type="caution">
    <text evidence="1">The sequence shown here is derived from an EMBL/GenBank/DDBJ whole genome shotgun (WGS) entry which is preliminary data.</text>
</comment>
<keyword evidence="2" id="KW-1185">Reference proteome</keyword>